<dbReference type="InterPro" id="IPR025354">
    <property type="entry name" value="DUF4258"/>
</dbReference>
<accession>D6SSA3</accession>
<protein>
    <recommendedName>
        <fullName evidence="3">DUF4258 domain-containing protein</fullName>
    </recommendedName>
</protein>
<evidence type="ECO:0000313" key="2">
    <source>
        <dbReference type="Proteomes" id="UP000005496"/>
    </source>
</evidence>
<organism evidence="1 2">
    <name type="scientific">Desulfonatronospira thiodismutans ASO3-1</name>
    <dbReference type="NCBI Taxonomy" id="555779"/>
    <lineage>
        <taxon>Bacteria</taxon>
        <taxon>Pseudomonadati</taxon>
        <taxon>Thermodesulfobacteriota</taxon>
        <taxon>Desulfovibrionia</taxon>
        <taxon>Desulfovibrionales</taxon>
        <taxon>Desulfonatronovibrionaceae</taxon>
        <taxon>Desulfonatronospira</taxon>
    </lineage>
</organism>
<dbReference type="OrthoDB" id="517387at2"/>
<evidence type="ECO:0000313" key="1">
    <source>
        <dbReference type="EMBL" id="EFI33569.1"/>
    </source>
</evidence>
<evidence type="ECO:0008006" key="3">
    <source>
        <dbReference type="Google" id="ProtNLM"/>
    </source>
</evidence>
<keyword evidence="2" id="KW-1185">Reference proteome</keyword>
<dbReference type="Pfam" id="PF14076">
    <property type="entry name" value="DUF4258"/>
    <property type="match status" value="1"/>
</dbReference>
<gene>
    <name evidence="1" type="ORF">Dthio_PD0903</name>
</gene>
<dbReference type="RefSeq" id="WP_008870919.1">
    <property type="nucleotide sequence ID" value="NZ_ACJN02000003.1"/>
</dbReference>
<dbReference type="Proteomes" id="UP000005496">
    <property type="component" value="Unassembled WGS sequence"/>
</dbReference>
<proteinExistence type="predicted"/>
<dbReference type="AlphaFoldDB" id="D6SSA3"/>
<comment type="caution">
    <text evidence="1">The sequence shown here is derived from an EMBL/GenBank/DDBJ whole genome shotgun (WGS) entry which is preliminary data.</text>
</comment>
<name>D6SSA3_9BACT</name>
<sequence>MDSLTTFHLCDHARQEMQRRGIEYEVVVEVLANPEQVLTINSRRKVYQSRMVTEHTNRQYLYRIFVDFDRNPPVIVTAYRTGKITKYWRQQHENNL</sequence>
<reference evidence="1" key="1">
    <citation type="submission" date="2010-05" db="EMBL/GenBank/DDBJ databases">
        <title>The draft genome of Desulfonatronospira thiodismutans ASO3-1.</title>
        <authorList>
            <consortium name="US DOE Joint Genome Institute (JGI-PGF)"/>
            <person name="Lucas S."/>
            <person name="Copeland A."/>
            <person name="Lapidus A."/>
            <person name="Cheng J.-F."/>
            <person name="Bruce D."/>
            <person name="Goodwin L."/>
            <person name="Pitluck S."/>
            <person name="Chertkov O."/>
            <person name="Brettin T."/>
            <person name="Detter J.C."/>
            <person name="Han C."/>
            <person name="Land M.L."/>
            <person name="Hauser L."/>
            <person name="Kyrpides N."/>
            <person name="Mikhailova N."/>
            <person name="Muyzer G."/>
            <person name="Woyke T."/>
        </authorList>
    </citation>
    <scope>NUCLEOTIDE SEQUENCE [LARGE SCALE GENOMIC DNA]</scope>
    <source>
        <strain evidence="1">ASO3-1</strain>
    </source>
</reference>
<dbReference type="EMBL" id="ACJN02000003">
    <property type="protein sequence ID" value="EFI33569.1"/>
    <property type="molecule type" value="Genomic_DNA"/>
</dbReference>